<dbReference type="SMART" id="SM00320">
    <property type="entry name" value="WD40"/>
    <property type="match status" value="6"/>
</dbReference>
<comment type="caution">
    <text evidence="9">The sequence shown here is derived from an EMBL/GenBank/DDBJ whole genome shotgun (WGS) entry which is preliminary data.</text>
</comment>
<protein>
    <recommendedName>
        <fullName evidence="6">Cleavage stimulation factor 50 kDa subunit</fullName>
    </recommendedName>
</protein>
<dbReference type="InterPro" id="IPR036322">
    <property type="entry name" value="WD40_repeat_dom_sf"/>
</dbReference>
<sequence>MDSENKQMRQEDVIALIVSQLAEYGYSQLAQVVADQTHTAASIKPSSRLSELLFVAQAESEEIVPTDYTKTKASGSNMDVDEHDEDDDDIETGSKLSKLNLDMDPKETSLNPPNLQSIYMTTHKDVVTCTTFSKDGRYAASGSADTSLKILDVNKMKLMNDDAHPVIRTLYDHLTPVTDCDFHPNGLVLAASDDTVVKLYDLSKASVKRSFRYLQDSHPINSVSFHPSGDFLLVGSEAETVRIYDVKTLQCFTPKAFSTPPSHHNRHNNSAVEPAQQQQGPHRAGINHIEYAPTGSVFITASQDGTIKVWDAISGKVVRTIENAHSGKGVTTATISKNGKYILSGGWDSIGKLWDLGSGKMIHGFTGAVQKTEKQSTVFSYNEDFVFSSDESNNTIVCWDSRTSTLLKRYSGHTSVIRSLSASPTENGVISGGNDNRVRYWSTPNAKSTTDPST</sequence>
<keyword evidence="3" id="KW-0507">mRNA processing</keyword>
<keyword evidence="4" id="KW-0677">Repeat</keyword>
<feature type="region of interest" description="Disordered" evidence="8">
    <location>
        <begin position="70"/>
        <end position="92"/>
    </location>
</feature>
<feature type="region of interest" description="Disordered" evidence="8">
    <location>
        <begin position="257"/>
        <end position="283"/>
    </location>
</feature>
<feature type="compositionally biased region" description="Polar residues" evidence="8">
    <location>
        <begin position="442"/>
        <end position="454"/>
    </location>
</feature>
<evidence type="ECO:0000313" key="9">
    <source>
        <dbReference type="EMBL" id="GJJ76461.1"/>
    </source>
</evidence>
<dbReference type="GO" id="GO:0031124">
    <property type="term" value="P:mRNA 3'-end processing"/>
    <property type="evidence" value="ECO:0007669"/>
    <property type="project" value="InterPro"/>
</dbReference>
<gene>
    <name evidence="9" type="ORF">EMPS_08820</name>
</gene>
<dbReference type="PANTHER" id="PTHR44133">
    <property type="entry name" value="CLEAVAGE STIMULATION FACTOR SUBUNIT 1"/>
    <property type="match status" value="1"/>
</dbReference>
<dbReference type="Gene3D" id="1.20.960.50">
    <property type="entry name" value="Cleavage stimulation factor subunit 1, dimerisation domain"/>
    <property type="match status" value="1"/>
</dbReference>
<dbReference type="Gene3D" id="2.130.10.10">
    <property type="entry name" value="YVTN repeat-like/Quinoprotein amine dehydrogenase"/>
    <property type="match status" value="3"/>
</dbReference>
<feature type="repeat" description="WD" evidence="7">
    <location>
        <begin position="213"/>
        <end position="248"/>
    </location>
</feature>
<evidence type="ECO:0000256" key="6">
    <source>
        <dbReference type="ARBA" id="ARBA00029851"/>
    </source>
</evidence>
<evidence type="ECO:0000256" key="1">
    <source>
        <dbReference type="ARBA" id="ARBA00004123"/>
    </source>
</evidence>
<dbReference type="Proteomes" id="UP000827284">
    <property type="component" value="Unassembled WGS sequence"/>
</dbReference>
<evidence type="ECO:0000256" key="3">
    <source>
        <dbReference type="ARBA" id="ARBA00022664"/>
    </source>
</evidence>
<keyword evidence="10" id="KW-1185">Reference proteome</keyword>
<feature type="repeat" description="WD" evidence="7">
    <location>
        <begin position="120"/>
        <end position="161"/>
    </location>
</feature>
<reference evidence="9" key="2">
    <citation type="journal article" date="2022" name="Microbiol. Resour. Announc.">
        <title>Whole-Genome Sequence of Entomortierella parvispora E1425, a Mucoromycotan Fungus Associated with Burkholderiaceae-Related Endosymbiotic Bacteria.</title>
        <authorList>
            <person name="Herlambang A."/>
            <person name="Guo Y."/>
            <person name="Takashima Y."/>
            <person name="Narisawa K."/>
            <person name="Ohta H."/>
            <person name="Nishizawa T."/>
        </authorList>
    </citation>
    <scope>NUCLEOTIDE SEQUENCE</scope>
    <source>
        <strain evidence="9">E1425</strain>
    </source>
</reference>
<dbReference type="OrthoDB" id="538223at2759"/>
<dbReference type="GO" id="GO:0005848">
    <property type="term" value="C:mRNA cleavage stimulating factor complex"/>
    <property type="evidence" value="ECO:0007669"/>
    <property type="project" value="InterPro"/>
</dbReference>
<dbReference type="InterPro" id="IPR038184">
    <property type="entry name" value="CSTF1_dimer_sf"/>
</dbReference>
<dbReference type="InterPro" id="IPR020472">
    <property type="entry name" value="WD40_PAC1"/>
</dbReference>
<evidence type="ECO:0000256" key="7">
    <source>
        <dbReference type="PROSITE-ProRule" id="PRU00221"/>
    </source>
</evidence>
<name>A0A9P3HH14_9FUNG</name>
<evidence type="ECO:0000256" key="8">
    <source>
        <dbReference type="SAM" id="MobiDB-lite"/>
    </source>
</evidence>
<evidence type="ECO:0000256" key="4">
    <source>
        <dbReference type="ARBA" id="ARBA00022737"/>
    </source>
</evidence>
<feature type="region of interest" description="Disordered" evidence="8">
    <location>
        <begin position="424"/>
        <end position="454"/>
    </location>
</feature>
<evidence type="ECO:0000313" key="10">
    <source>
        <dbReference type="Proteomes" id="UP000827284"/>
    </source>
</evidence>
<keyword evidence="2 7" id="KW-0853">WD repeat</keyword>
<feature type="repeat" description="WD" evidence="7">
    <location>
        <begin position="330"/>
        <end position="364"/>
    </location>
</feature>
<dbReference type="GO" id="GO:0003723">
    <property type="term" value="F:RNA binding"/>
    <property type="evidence" value="ECO:0007669"/>
    <property type="project" value="TreeGrafter"/>
</dbReference>
<dbReference type="AlphaFoldDB" id="A0A9P3HH14"/>
<dbReference type="Pfam" id="PF00400">
    <property type="entry name" value="WD40"/>
    <property type="match status" value="6"/>
</dbReference>
<dbReference type="InterPro" id="IPR044633">
    <property type="entry name" value="CstF1-like"/>
</dbReference>
<evidence type="ECO:0000256" key="2">
    <source>
        <dbReference type="ARBA" id="ARBA00022574"/>
    </source>
</evidence>
<dbReference type="InterPro" id="IPR001680">
    <property type="entry name" value="WD40_rpt"/>
</dbReference>
<dbReference type="PROSITE" id="PS50082">
    <property type="entry name" value="WD_REPEATS_2"/>
    <property type="match status" value="6"/>
</dbReference>
<feature type="repeat" description="WD" evidence="7">
    <location>
        <begin position="170"/>
        <end position="210"/>
    </location>
</feature>
<dbReference type="PANTHER" id="PTHR44133:SF2">
    <property type="entry name" value="CLEAVAGE STIMULATION FACTOR SUBUNIT 1"/>
    <property type="match status" value="1"/>
</dbReference>
<accession>A0A9P3HH14</accession>
<dbReference type="CDD" id="cd00200">
    <property type="entry name" value="WD40"/>
    <property type="match status" value="1"/>
</dbReference>
<dbReference type="PRINTS" id="PR00320">
    <property type="entry name" value="GPROTEINBRPT"/>
</dbReference>
<keyword evidence="5" id="KW-0539">Nucleus</keyword>
<evidence type="ECO:0000256" key="5">
    <source>
        <dbReference type="ARBA" id="ARBA00023242"/>
    </source>
</evidence>
<feature type="repeat" description="WD" evidence="7">
    <location>
        <begin position="410"/>
        <end position="451"/>
    </location>
</feature>
<feature type="repeat" description="WD" evidence="7">
    <location>
        <begin position="279"/>
        <end position="320"/>
    </location>
</feature>
<organism evidence="9 10">
    <name type="scientific">Entomortierella parvispora</name>
    <dbReference type="NCBI Taxonomy" id="205924"/>
    <lineage>
        <taxon>Eukaryota</taxon>
        <taxon>Fungi</taxon>
        <taxon>Fungi incertae sedis</taxon>
        <taxon>Mucoromycota</taxon>
        <taxon>Mortierellomycotina</taxon>
        <taxon>Mortierellomycetes</taxon>
        <taxon>Mortierellales</taxon>
        <taxon>Mortierellaceae</taxon>
        <taxon>Entomortierella</taxon>
    </lineage>
</organism>
<dbReference type="PROSITE" id="PS50294">
    <property type="entry name" value="WD_REPEATS_REGION"/>
    <property type="match status" value="3"/>
</dbReference>
<feature type="compositionally biased region" description="Polar residues" evidence="8">
    <location>
        <begin position="268"/>
        <end position="280"/>
    </location>
</feature>
<dbReference type="EMBL" id="BQFW01000012">
    <property type="protein sequence ID" value="GJJ76461.1"/>
    <property type="molecule type" value="Genomic_DNA"/>
</dbReference>
<reference evidence="9" key="1">
    <citation type="submission" date="2021-11" db="EMBL/GenBank/DDBJ databases">
        <authorList>
            <person name="Herlambang A."/>
            <person name="Guo Y."/>
            <person name="Takashima Y."/>
            <person name="Nishizawa T."/>
        </authorList>
    </citation>
    <scope>NUCLEOTIDE SEQUENCE</scope>
    <source>
        <strain evidence="9">E1425</strain>
    </source>
</reference>
<feature type="compositionally biased region" description="Acidic residues" evidence="8">
    <location>
        <begin position="79"/>
        <end position="91"/>
    </location>
</feature>
<proteinExistence type="predicted"/>
<dbReference type="SUPFAM" id="SSF50978">
    <property type="entry name" value="WD40 repeat-like"/>
    <property type="match status" value="1"/>
</dbReference>
<comment type="subcellular location">
    <subcellularLocation>
        <location evidence="1">Nucleus</location>
    </subcellularLocation>
</comment>
<dbReference type="InterPro" id="IPR015943">
    <property type="entry name" value="WD40/YVTN_repeat-like_dom_sf"/>
</dbReference>